<feature type="transmembrane region" description="Helical" evidence="6">
    <location>
        <begin position="78"/>
        <end position="97"/>
    </location>
</feature>
<accession>A0A7Z0WH04</accession>
<evidence type="ECO:0000256" key="5">
    <source>
        <dbReference type="ARBA" id="ARBA00023136"/>
    </source>
</evidence>
<reference evidence="7 8" key="1">
    <citation type="submission" date="2016-12" db="EMBL/GenBank/DDBJ databases">
        <title>The draft genome sequence of Actinophytocola xinjiangensis.</title>
        <authorList>
            <person name="Wang W."/>
            <person name="Yuan L."/>
        </authorList>
    </citation>
    <scope>NUCLEOTIDE SEQUENCE [LARGE SCALE GENOMIC DNA]</scope>
    <source>
        <strain evidence="7 8">CGMCC 4.4663</strain>
    </source>
</reference>
<protein>
    <recommendedName>
        <fullName evidence="9">Monosaccharide ABC transporter membrane protein (CUT2 family)</fullName>
    </recommendedName>
</protein>
<feature type="transmembrane region" description="Helical" evidence="6">
    <location>
        <begin position="103"/>
        <end position="121"/>
    </location>
</feature>
<dbReference type="PANTHER" id="PTHR32196:SF72">
    <property type="entry name" value="RIBOSE IMPORT PERMEASE PROTEIN RBSC"/>
    <property type="match status" value="1"/>
</dbReference>
<keyword evidence="2" id="KW-1003">Cell membrane</keyword>
<dbReference type="EMBL" id="MSIF01000032">
    <property type="protein sequence ID" value="OLF05176.1"/>
    <property type="molecule type" value="Genomic_DNA"/>
</dbReference>
<evidence type="ECO:0000256" key="4">
    <source>
        <dbReference type="ARBA" id="ARBA00022989"/>
    </source>
</evidence>
<dbReference type="Pfam" id="PF02653">
    <property type="entry name" value="BPD_transp_2"/>
    <property type="match status" value="1"/>
</dbReference>
<keyword evidence="3 6" id="KW-0812">Transmembrane</keyword>
<evidence type="ECO:0000256" key="3">
    <source>
        <dbReference type="ARBA" id="ARBA00022692"/>
    </source>
</evidence>
<evidence type="ECO:0000256" key="1">
    <source>
        <dbReference type="ARBA" id="ARBA00004651"/>
    </source>
</evidence>
<dbReference type="AlphaFoldDB" id="A0A7Z0WH04"/>
<feature type="transmembrane region" description="Helical" evidence="6">
    <location>
        <begin position="167"/>
        <end position="188"/>
    </location>
</feature>
<evidence type="ECO:0008006" key="9">
    <source>
        <dbReference type="Google" id="ProtNLM"/>
    </source>
</evidence>
<gene>
    <name evidence="7" type="ORF">BLA60_37290</name>
</gene>
<name>A0A7Z0WH04_9PSEU</name>
<dbReference type="InterPro" id="IPR001851">
    <property type="entry name" value="ABC_transp_permease"/>
</dbReference>
<sequence length="333" mass="32897">MTARTVTVRTVTARVVRAVGGQNLSLLLALGLLVVVVGSQRPAFFLPINLVNIGVAVSLLGLVALAQTVTVISGGLDISVGAVVGVASVAAAIGAAAGTVAGVALGVAAGAAAGLINGALIRFGRVNAVITTLATFSAFQGVTFILAGGEAIGVRTPGFLALGAGRVLGVPVPLAVLVVAVVVFHVVLRYTDLGRNVYAIGGNTSAAWLAGVRVNRYTTGIYLVAGVVAGIAGVLLTARSGAGVADSGAPNLSLQSIAAVLLGGCALAGGRGTVAGTVLGVLLLGVLQNGLVLLDVPRFYQFVAQGTLLVVAVMIQEYRGGRRSRPAAAGGWP</sequence>
<dbReference type="CDD" id="cd06579">
    <property type="entry name" value="TM_PBP1_transp_AraH_like"/>
    <property type="match status" value="1"/>
</dbReference>
<dbReference type="PANTHER" id="PTHR32196">
    <property type="entry name" value="ABC TRANSPORTER PERMEASE PROTEIN YPHD-RELATED-RELATED"/>
    <property type="match status" value="1"/>
</dbReference>
<dbReference type="GO" id="GO:0005886">
    <property type="term" value="C:plasma membrane"/>
    <property type="evidence" value="ECO:0007669"/>
    <property type="project" value="UniProtKB-SubCell"/>
</dbReference>
<dbReference type="Proteomes" id="UP000185696">
    <property type="component" value="Unassembled WGS sequence"/>
</dbReference>
<proteinExistence type="predicted"/>
<keyword evidence="8" id="KW-1185">Reference proteome</keyword>
<keyword evidence="5 6" id="KW-0472">Membrane</keyword>
<dbReference type="OrthoDB" id="9808136at2"/>
<feature type="transmembrane region" description="Helical" evidence="6">
    <location>
        <begin position="44"/>
        <end position="66"/>
    </location>
</feature>
<keyword evidence="4 6" id="KW-1133">Transmembrane helix</keyword>
<evidence type="ECO:0000256" key="2">
    <source>
        <dbReference type="ARBA" id="ARBA00022475"/>
    </source>
</evidence>
<evidence type="ECO:0000256" key="6">
    <source>
        <dbReference type="SAM" id="Phobius"/>
    </source>
</evidence>
<comment type="caution">
    <text evidence="7">The sequence shown here is derived from an EMBL/GenBank/DDBJ whole genome shotgun (WGS) entry which is preliminary data.</text>
</comment>
<feature type="transmembrane region" description="Helical" evidence="6">
    <location>
        <begin position="21"/>
        <end position="38"/>
    </location>
</feature>
<evidence type="ECO:0000313" key="7">
    <source>
        <dbReference type="EMBL" id="OLF05176.1"/>
    </source>
</evidence>
<feature type="transmembrane region" description="Helical" evidence="6">
    <location>
        <begin position="128"/>
        <end position="147"/>
    </location>
</feature>
<feature type="transmembrane region" description="Helical" evidence="6">
    <location>
        <begin position="220"/>
        <end position="238"/>
    </location>
</feature>
<evidence type="ECO:0000313" key="8">
    <source>
        <dbReference type="Proteomes" id="UP000185696"/>
    </source>
</evidence>
<comment type="subcellular location">
    <subcellularLocation>
        <location evidence="1">Cell membrane</location>
        <topology evidence="1">Multi-pass membrane protein</topology>
    </subcellularLocation>
</comment>
<dbReference type="GO" id="GO:0022857">
    <property type="term" value="F:transmembrane transporter activity"/>
    <property type="evidence" value="ECO:0007669"/>
    <property type="project" value="InterPro"/>
</dbReference>
<feature type="transmembrane region" description="Helical" evidence="6">
    <location>
        <begin position="259"/>
        <end position="287"/>
    </location>
</feature>
<organism evidence="7 8">
    <name type="scientific">Actinophytocola xinjiangensis</name>
    <dbReference type="NCBI Taxonomy" id="485602"/>
    <lineage>
        <taxon>Bacteria</taxon>
        <taxon>Bacillati</taxon>
        <taxon>Actinomycetota</taxon>
        <taxon>Actinomycetes</taxon>
        <taxon>Pseudonocardiales</taxon>
        <taxon>Pseudonocardiaceae</taxon>
    </lineage>
</organism>